<keyword evidence="4" id="KW-1185">Reference proteome</keyword>
<feature type="chain" id="PRO_5005549244" description="Dynein heavy chain tail domain-containing protein" evidence="2">
    <location>
        <begin position="20"/>
        <end position="720"/>
    </location>
</feature>
<feature type="region of interest" description="Disordered" evidence="1">
    <location>
        <begin position="666"/>
        <end position="720"/>
    </location>
</feature>
<protein>
    <recommendedName>
        <fullName evidence="5">Dynein heavy chain tail domain-containing protein</fullName>
    </recommendedName>
</protein>
<dbReference type="Proteomes" id="UP000054564">
    <property type="component" value="Unassembled WGS sequence"/>
</dbReference>
<dbReference type="EMBL" id="AJIL01000228">
    <property type="protein sequence ID" value="KNE90932.1"/>
    <property type="molecule type" value="Genomic_DNA"/>
</dbReference>
<gene>
    <name evidence="3" type="ORF">PSTG_15627</name>
</gene>
<dbReference type="SUPFAM" id="SSF48371">
    <property type="entry name" value="ARM repeat"/>
    <property type="match status" value="1"/>
</dbReference>
<evidence type="ECO:0000313" key="3">
    <source>
        <dbReference type="EMBL" id="KNE90932.1"/>
    </source>
</evidence>
<dbReference type="InterPro" id="IPR016024">
    <property type="entry name" value="ARM-type_fold"/>
</dbReference>
<organism evidence="3 4">
    <name type="scientific">Puccinia striiformis f. sp. tritici PST-78</name>
    <dbReference type="NCBI Taxonomy" id="1165861"/>
    <lineage>
        <taxon>Eukaryota</taxon>
        <taxon>Fungi</taxon>
        <taxon>Dikarya</taxon>
        <taxon>Basidiomycota</taxon>
        <taxon>Pucciniomycotina</taxon>
        <taxon>Pucciniomycetes</taxon>
        <taxon>Pucciniales</taxon>
        <taxon>Pucciniaceae</taxon>
        <taxon>Puccinia</taxon>
    </lineage>
</organism>
<evidence type="ECO:0000313" key="4">
    <source>
        <dbReference type="Proteomes" id="UP000054564"/>
    </source>
</evidence>
<feature type="signal peptide" evidence="2">
    <location>
        <begin position="1"/>
        <end position="19"/>
    </location>
</feature>
<dbReference type="AlphaFoldDB" id="A0A0L0UV64"/>
<proteinExistence type="predicted"/>
<name>A0A0L0UV64_9BASI</name>
<evidence type="ECO:0008006" key="5">
    <source>
        <dbReference type="Google" id="ProtNLM"/>
    </source>
</evidence>
<dbReference type="PANTHER" id="PTHR33069:SF3">
    <property type="entry name" value="DYNEIN HEAVY CHAIN TAIL DOMAIN-CONTAINING PROTEIN"/>
    <property type="match status" value="1"/>
</dbReference>
<accession>A0A0L0UV64</accession>
<dbReference type="PANTHER" id="PTHR33069">
    <property type="entry name" value="CHROMOSOME 7, WHOLE GENOME SHOTGUN SEQUENCE-RELATED"/>
    <property type="match status" value="1"/>
</dbReference>
<feature type="region of interest" description="Disordered" evidence="1">
    <location>
        <begin position="48"/>
        <end position="77"/>
    </location>
</feature>
<evidence type="ECO:0000256" key="1">
    <source>
        <dbReference type="SAM" id="MobiDB-lite"/>
    </source>
</evidence>
<comment type="caution">
    <text evidence="3">The sequence shown here is derived from an EMBL/GenBank/DDBJ whole genome shotgun (WGS) entry which is preliminary data.</text>
</comment>
<reference evidence="4" key="1">
    <citation type="submission" date="2014-03" db="EMBL/GenBank/DDBJ databases">
        <title>The Genome Sequence of Puccinia striiformis f. sp. tritici PST-78.</title>
        <authorList>
            <consortium name="The Broad Institute Genome Sequencing Platform"/>
            <person name="Cuomo C."/>
            <person name="Hulbert S."/>
            <person name="Chen X."/>
            <person name="Walker B."/>
            <person name="Young S.K."/>
            <person name="Zeng Q."/>
            <person name="Gargeya S."/>
            <person name="Fitzgerald M."/>
            <person name="Haas B."/>
            <person name="Abouelleil A."/>
            <person name="Alvarado L."/>
            <person name="Arachchi H.M."/>
            <person name="Berlin A.M."/>
            <person name="Chapman S.B."/>
            <person name="Goldberg J."/>
            <person name="Griggs A."/>
            <person name="Gujja S."/>
            <person name="Hansen M."/>
            <person name="Howarth C."/>
            <person name="Imamovic A."/>
            <person name="Larimer J."/>
            <person name="McCowan C."/>
            <person name="Montmayeur A."/>
            <person name="Murphy C."/>
            <person name="Neiman D."/>
            <person name="Pearson M."/>
            <person name="Priest M."/>
            <person name="Roberts A."/>
            <person name="Saif S."/>
            <person name="Shea T."/>
            <person name="Sisk P."/>
            <person name="Sykes S."/>
            <person name="Wortman J."/>
            <person name="Nusbaum C."/>
            <person name="Birren B."/>
        </authorList>
    </citation>
    <scope>NUCLEOTIDE SEQUENCE [LARGE SCALE GENOMIC DNA]</scope>
    <source>
        <strain evidence="4">race PST-78</strain>
    </source>
</reference>
<evidence type="ECO:0000256" key="2">
    <source>
        <dbReference type="SAM" id="SignalP"/>
    </source>
</evidence>
<keyword evidence="2" id="KW-0732">Signal</keyword>
<sequence length="720" mass="82609">MLFRLIVPVILVIGQCAISTPSWWWVSESQHRPATVNPPAEVGQTSLAPISKEQPAISSLEPVDSAKEAGSASLDRKPEEHRIIIPGESTTPSKIQPSQQNAVAQFQSTSETEHRIQISDRQSRTTDQYIKCSPFLVACARLIHTVSGTGHMRQHILSLPILVLPFFSRQIGFQCHQNSEAANSGMVIGSVLSSLEPAASGEGFSRAGAAPGFASAILAEPGLSIYSFESLKSNTLDQVLQMSELERPVESAAYSIESFRSLEGKRSEEEYQAIFFKAVSQLYEEWANPENLKLRTPTPAQETTDRKTEHEIRKRLTRVLLPGFQEELERLPGNLNLTVHTIGSSWWHEKGLWSLLEIDDVIREIDRSINTQHQIRLQFFEYLQDHFRPLILECLTFFEDFSFEGLSSAIHDFTFSKLLLAIQNHPITQRWETISKLITSAIQELDVLIRSLHGNLLVLAKYECQLMVYEIEDNLNSLLENSNSLYQKYHRKITHKPMSNSQRDELLNDRRKLKYIKLAIPILKLCRLFYNKLFRETNRSQQIIFNEPTIMRIGDTELNEFLVKTDYAKSWLSRFRKQIEDGPRERRKVGNMTINVQEAWVDSWTVIVEQYVDCLVANNDPQVDQKIAKDARKWLQSWVVLFHDATFDLMHGADKAELKEEQQLEYAEDFYESSDEDDGDEDDEDEDEDEDDEDEDEDDEDDEDEDEDNDEGEGEDNDDE</sequence>
<dbReference type="STRING" id="1165861.A0A0L0UV64"/>